<feature type="compositionally biased region" description="Polar residues" evidence="1">
    <location>
        <begin position="486"/>
        <end position="527"/>
    </location>
</feature>
<feature type="compositionally biased region" description="Polar residues" evidence="1">
    <location>
        <begin position="535"/>
        <end position="560"/>
    </location>
</feature>
<dbReference type="Proteomes" id="UP000664203">
    <property type="component" value="Unassembled WGS sequence"/>
</dbReference>
<dbReference type="OrthoDB" id="10266345at2759"/>
<feature type="region of interest" description="Disordered" evidence="1">
    <location>
        <begin position="386"/>
        <end position="612"/>
    </location>
</feature>
<feature type="compositionally biased region" description="Polar residues" evidence="1">
    <location>
        <begin position="167"/>
        <end position="182"/>
    </location>
</feature>
<sequence length="612" mass="66028">MSSFMHPTTGGLRLRDDELSRRSYNHGLESVQSPPIDYFGGTFGNLPRLDPPSVYTNKDGTRVIFDIDPRSANRNSIIPTQVETQSPSTPANLLRDAISEIITGEILAAKGPPKSLNSALKSIMASIGNNDALLLLANVALGNYAQEQQLAHGGAAGGAVHGGATQGVDNTPASQSANSASSEVGLFDDYQEDEQQPAHTSGEGGLFDYSSENEQQPTQTTQNADNPPSPAQAASSQGFTPIDPAAITGGFTPRMTRSRTRHAATPIGPSGGRQPVTKKSQKSKPRTTGFNKNTGQGIYTDVCGVVTPAKGKLVPVRNKTGEKSRYGCPRCNGRFTRARTVKDHFIRCVRDYGNPKGVCWYDHPTLKGSKLWALDQMATVTDDENVEGDEYEHDDEQDDDADSEHGHDDDSGGQECGDQDYDNEEQYEQDGSIAQAAQSDNTPVEEYPVEEYAVEEYAVEDYQDGGSHVGEDQGPYTMYAGLTPYYTPNGQSPFRATNQGSPFSPNQASPFSPNQGSPFYAPNQGSETPGYGPNGYQTPDHSNVRGWSSTPQHQGGSYTPSFGLGYETPAQQSGYDSDENKDTDIIRRRETEGYGDETPTPYTDDDGDSIMS</sequence>
<name>A0A8H3FFK1_9LECA</name>
<reference evidence="2" key="1">
    <citation type="submission" date="2021-03" db="EMBL/GenBank/DDBJ databases">
        <authorList>
            <person name="Tagirdzhanova G."/>
        </authorList>
    </citation>
    <scope>NUCLEOTIDE SEQUENCE</scope>
</reference>
<dbReference type="AlphaFoldDB" id="A0A8H3FFK1"/>
<feature type="compositionally biased region" description="Acidic residues" evidence="1">
    <location>
        <begin position="603"/>
        <end position="612"/>
    </location>
</feature>
<feature type="compositionally biased region" description="Acidic residues" evidence="1">
    <location>
        <begin position="447"/>
        <end position="463"/>
    </location>
</feature>
<evidence type="ECO:0000313" key="3">
    <source>
        <dbReference type="Proteomes" id="UP000664203"/>
    </source>
</evidence>
<feature type="compositionally biased region" description="Polar residues" evidence="1">
    <location>
        <begin position="286"/>
        <end position="295"/>
    </location>
</feature>
<feature type="compositionally biased region" description="Acidic residues" evidence="1">
    <location>
        <begin position="386"/>
        <end position="402"/>
    </location>
</feature>
<feature type="compositionally biased region" description="Basic and acidic residues" evidence="1">
    <location>
        <begin position="578"/>
        <end position="592"/>
    </location>
</feature>
<feature type="compositionally biased region" description="Gly residues" evidence="1">
    <location>
        <begin position="155"/>
        <end position="165"/>
    </location>
</feature>
<comment type="caution">
    <text evidence="2">The sequence shown here is derived from an EMBL/GenBank/DDBJ whole genome shotgun (WGS) entry which is preliminary data.</text>
</comment>
<accession>A0A8H3FFK1</accession>
<keyword evidence="3" id="KW-1185">Reference proteome</keyword>
<feature type="region of interest" description="Disordered" evidence="1">
    <location>
        <begin position="155"/>
        <end position="295"/>
    </location>
</feature>
<feature type="compositionally biased region" description="Acidic residues" evidence="1">
    <location>
        <begin position="417"/>
        <end position="428"/>
    </location>
</feature>
<evidence type="ECO:0000313" key="2">
    <source>
        <dbReference type="EMBL" id="CAF9922574.1"/>
    </source>
</evidence>
<protein>
    <submittedName>
        <fullName evidence="2">Uncharacterized protein</fullName>
    </submittedName>
</protein>
<evidence type="ECO:0000256" key="1">
    <source>
        <dbReference type="SAM" id="MobiDB-lite"/>
    </source>
</evidence>
<proteinExistence type="predicted"/>
<organism evidence="2 3">
    <name type="scientific">Alectoria fallacina</name>
    <dbReference type="NCBI Taxonomy" id="1903189"/>
    <lineage>
        <taxon>Eukaryota</taxon>
        <taxon>Fungi</taxon>
        <taxon>Dikarya</taxon>
        <taxon>Ascomycota</taxon>
        <taxon>Pezizomycotina</taxon>
        <taxon>Lecanoromycetes</taxon>
        <taxon>OSLEUM clade</taxon>
        <taxon>Lecanoromycetidae</taxon>
        <taxon>Lecanorales</taxon>
        <taxon>Lecanorineae</taxon>
        <taxon>Parmeliaceae</taxon>
        <taxon>Alectoria</taxon>
    </lineage>
</organism>
<dbReference type="EMBL" id="CAJPDR010000157">
    <property type="protein sequence ID" value="CAF9922574.1"/>
    <property type="molecule type" value="Genomic_DNA"/>
</dbReference>
<gene>
    <name evidence="2" type="ORF">ALECFALPRED_002121</name>
</gene>